<dbReference type="Proteomes" id="UP001198571">
    <property type="component" value="Unassembled WGS sequence"/>
</dbReference>
<evidence type="ECO:0000256" key="3">
    <source>
        <dbReference type="ARBA" id="ARBA00022448"/>
    </source>
</evidence>
<accession>A0ABS8CMS9</accession>
<evidence type="ECO:0000313" key="8">
    <source>
        <dbReference type="Proteomes" id="UP001198571"/>
    </source>
</evidence>
<comment type="subcellular location">
    <subcellularLocation>
        <location evidence="1">Periplasm</location>
    </subcellularLocation>
</comment>
<dbReference type="SUPFAM" id="SSF53850">
    <property type="entry name" value="Periplasmic binding protein-like II"/>
    <property type="match status" value="1"/>
</dbReference>
<evidence type="ECO:0000256" key="6">
    <source>
        <dbReference type="SAM" id="SignalP"/>
    </source>
</evidence>
<keyword evidence="8" id="KW-1185">Reference proteome</keyword>
<dbReference type="EMBL" id="JACDXX010000010">
    <property type="protein sequence ID" value="MCB5410682.1"/>
    <property type="molecule type" value="Genomic_DNA"/>
</dbReference>
<dbReference type="InterPro" id="IPR006059">
    <property type="entry name" value="SBP"/>
</dbReference>
<reference evidence="7 8" key="1">
    <citation type="submission" date="2020-07" db="EMBL/GenBank/DDBJ databases">
        <title>Pseudogemmobacter sp. nov., isolated from poultry manure in Taiwan.</title>
        <authorList>
            <person name="Lin S.-Y."/>
            <person name="Tang Y.-S."/>
            <person name="Young C.-C."/>
        </authorList>
    </citation>
    <scope>NUCLEOTIDE SEQUENCE [LARGE SCALE GENOMIC DNA]</scope>
    <source>
        <strain evidence="7 8">CC-YST710</strain>
    </source>
</reference>
<dbReference type="PANTHER" id="PTHR30006:SF3">
    <property type="entry name" value="THIAMINE-BINDING PERIPLASMIC PROTEIN"/>
    <property type="match status" value="1"/>
</dbReference>
<feature type="signal peptide" evidence="6">
    <location>
        <begin position="1"/>
        <end position="24"/>
    </location>
</feature>
<evidence type="ECO:0000256" key="2">
    <source>
        <dbReference type="ARBA" id="ARBA00008520"/>
    </source>
</evidence>
<dbReference type="Gene3D" id="3.40.190.10">
    <property type="entry name" value="Periplasmic binding protein-like II"/>
    <property type="match status" value="2"/>
</dbReference>
<organism evidence="7 8">
    <name type="scientific">Pseudogemmobacter faecipullorum</name>
    <dbReference type="NCBI Taxonomy" id="2755041"/>
    <lineage>
        <taxon>Bacteria</taxon>
        <taxon>Pseudomonadati</taxon>
        <taxon>Pseudomonadota</taxon>
        <taxon>Alphaproteobacteria</taxon>
        <taxon>Rhodobacterales</taxon>
        <taxon>Paracoccaceae</taxon>
        <taxon>Pseudogemmobacter</taxon>
    </lineage>
</organism>
<comment type="caution">
    <text evidence="7">The sequence shown here is derived from an EMBL/GenBank/DDBJ whole genome shotgun (WGS) entry which is preliminary data.</text>
</comment>
<evidence type="ECO:0000313" key="7">
    <source>
        <dbReference type="EMBL" id="MCB5410682.1"/>
    </source>
</evidence>
<comment type="similarity">
    <text evidence="2">Belongs to the bacterial solute-binding protein 1 family.</text>
</comment>
<gene>
    <name evidence="7" type="ORF">H0485_11830</name>
</gene>
<keyword evidence="4 6" id="KW-0732">Signal</keyword>
<evidence type="ECO:0000256" key="5">
    <source>
        <dbReference type="ARBA" id="ARBA00022764"/>
    </source>
</evidence>
<keyword evidence="3" id="KW-0813">Transport</keyword>
<dbReference type="Pfam" id="PF13416">
    <property type="entry name" value="SBP_bac_8"/>
    <property type="match status" value="1"/>
</dbReference>
<protein>
    <submittedName>
        <fullName evidence="7">Extracellular solute-binding protein</fullName>
    </submittedName>
</protein>
<name>A0ABS8CMS9_9RHOB</name>
<proteinExistence type="inferred from homology"/>
<dbReference type="RefSeq" id="WP_226935808.1">
    <property type="nucleotide sequence ID" value="NZ_JACDXX010000010.1"/>
</dbReference>
<sequence>MKKYMKISILGTALSLSLSGLARAEPVVGETPENSLAGTSLTFASWGGILQEGQIAALGHFTEQSGVELLSDPAYEMSKLKAQVEAGTLNWDVVHTSEYDPYAHCGTLVQPLDLSIIDTSKLPGGHYTECGVPALLYGIVLMYNTEKYGDNPPASWKDFFDVEKFPGTRAIQGSSSPSGSLIEASLLAQGGEQATMLTEDVTAVIDKALQPIRDNSESFIFWTTGAEQQNMMESGEADMIMAWTGRAMNAVKNGAPYQPAWNQWLVVEDYLAVPKGAKNPAASNALINAYLGAEAQAIFAEMTSYSPVNIDSKPALEPEVAAFQISTPERIAQSYRHNVKYWVSHYDVLLAKWSEFVAGY</sequence>
<evidence type="ECO:0000256" key="4">
    <source>
        <dbReference type="ARBA" id="ARBA00022729"/>
    </source>
</evidence>
<evidence type="ECO:0000256" key="1">
    <source>
        <dbReference type="ARBA" id="ARBA00004418"/>
    </source>
</evidence>
<dbReference type="PANTHER" id="PTHR30006">
    <property type="entry name" value="THIAMINE-BINDING PERIPLASMIC PROTEIN-RELATED"/>
    <property type="match status" value="1"/>
</dbReference>
<feature type="chain" id="PRO_5045679495" evidence="6">
    <location>
        <begin position="25"/>
        <end position="360"/>
    </location>
</feature>
<keyword evidence="5" id="KW-0574">Periplasm</keyword>